<reference evidence="3" key="1">
    <citation type="submission" date="2016-10" db="EMBL/GenBank/DDBJ databases">
        <authorList>
            <person name="Varghese N."/>
            <person name="Submissions S."/>
        </authorList>
    </citation>
    <scope>NUCLEOTIDE SEQUENCE [LARGE SCALE GENOMIC DNA]</scope>
    <source>
        <strain evidence="3">DSM 44268</strain>
    </source>
</reference>
<dbReference type="OrthoDB" id="9894740at2"/>
<evidence type="ECO:0000256" key="1">
    <source>
        <dbReference type="SAM" id="MobiDB-lite"/>
    </source>
</evidence>
<evidence type="ECO:0000313" key="2">
    <source>
        <dbReference type="EMBL" id="SDE97541.1"/>
    </source>
</evidence>
<name>A0A1G7HB08_9ACTN</name>
<gene>
    <name evidence="2" type="ORF">SAMN05660662_0485</name>
</gene>
<proteinExistence type="predicted"/>
<organism evidence="2 3">
    <name type="scientific">Blastococcus aurantiacus</name>
    <dbReference type="NCBI Taxonomy" id="1550231"/>
    <lineage>
        <taxon>Bacteria</taxon>
        <taxon>Bacillati</taxon>
        <taxon>Actinomycetota</taxon>
        <taxon>Actinomycetes</taxon>
        <taxon>Geodermatophilales</taxon>
        <taxon>Geodermatophilaceae</taxon>
        <taxon>Blastococcus</taxon>
    </lineage>
</organism>
<dbReference type="RefSeq" id="WP_091763532.1">
    <property type="nucleotide sequence ID" value="NZ_FNBT01000001.1"/>
</dbReference>
<dbReference type="STRING" id="1550231.SAMN05660662_0485"/>
<dbReference type="EMBL" id="FNBT01000001">
    <property type="protein sequence ID" value="SDE97541.1"/>
    <property type="molecule type" value="Genomic_DNA"/>
</dbReference>
<keyword evidence="3" id="KW-1185">Reference proteome</keyword>
<feature type="region of interest" description="Disordered" evidence="1">
    <location>
        <begin position="1"/>
        <end position="63"/>
    </location>
</feature>
<dbReference type="AlphaFoldDB" id="A0A1G7HB08"/>
<protein>
    <submittedName>
        <fullName evidence="2">Uncharacterized protein</fullName>
    </submittedName>
</protein>
<evidence type="ECO:0000313" key="3">
    <source>
        <dbReference type="Proteomes" id="UP000199406"/>
    </source>
</evidence>
<dbReference type="Proteomes" id="UP000199406">
    <property type="component" value="Unassembled WGS sequence"/>
</dbReference>
<accession>A0A1G7HB08</accession>
<sequence length="107" mass="11588">MSTTGRGRGNDEDESPAAPPIPSFASLRAPRRTHGALDLLLPPADDEQGPLPPVPPPVREVPPVVAPRPAEWPDLLWFGVRMASAALRLPGVLVREPARRLRRLLGE</sequence>
<feature type="compositionally biased region" description="Pro residues" evidence="1">
    <location>
        <begin position="50"/>
        <end position="63"/>
    </location>
</feature>